<sequence>MTINPRGEEAQGASGTQRTHPSPWKQKGDH</sequence>
<name>A0A379E0E9_9BACT</name>
<dbReference type="EMBL" id="UGTL01000001">
    <property type="protein sequence ID" value="SUB86207.1"/>
    <property type="molecule type" value="Genomic_DNA"/>
</dbReference>
<gene>
    <name evidence="2" type="ORF">NCTC11157_01955</name>
</gene>
<evidence type="ECO:0000313" key="2">
    <source>
        <dbReference type="EMBL" id="SUB86207.1"/>
    </source>
</evidence>
<protein>
    <submittedName>
        <fullName evidence="2">Uncharacterized protein</fullName>
    </submittedName>
</protein>
<organism evidence="2 3">
    <name type="scientific">Prevotella disiens</name>
    <dbReference type="NCBI Taxonomy" id="28130"/>
    <lineage>
        <taxon>Bacteria</taxon>
        <taxon>Pseudomonadati</taxon>
        <taxon>Bacteroidota</taxon>
        <taxon>Bacteroidia</taxon>
        <taxon>Bacteroidales</taxon>
        <taxon>Prevotellaceae</taxon>
        <taxon>Prevotella</taxon>
    </lineage>
</organism>
<proteinExistence type="predicted"/>
<dbReference type="AlphaFoldDB" id="A0A379E0E9"/>
<accession>A0A379E0E9</accession>
<feature type="region of interest" description="Disordered" evidence="1">
    <location>
        <begin position="1"/>
        <end position="30"/>
    </location>
</feature>
<evidence type="ECO:0000313" key="3">
    <source>
        <dbReference type="Proteomes" id="UP000254072"/>
    </source>
</evidence>
<reference evidence="2 3" key="1">
    <citation type="submission" date="2018-06" db="EMBL/GenBank/DDBJ databases">
        <authorList>
            <consortium name="Pathogen Informatics"/>
            <person name="Doyle S."/>
        </authorList>
    </citation>
    <scope>NUCLEOTIDE SEQUENCE [LARGE SCALE GENOMIC DNA]</scope>
    <source>
        <strain evidence="2 3">NCTC11157</strain>
    </source>
</reference>
<evidence type="ECO:0000256" key="1">
    <source>
        <dbReference type="SAM" id="MobiDB-lite"/>
    </source>
</evidence>
<dbReference type="Proteomes" id="UP000254072">
    <property type="component" value="Unassembled WGS sequence"/>
</dbReference>